<feature type="domain" description="PAS" evidence="9">
    <location>
        <begin position="85"/>
        <end position="156"/>
    </location>
</feature>
<dbReference type="InterPro" id="IPR036097">
    <property type="entry name" value="HisK_dim/P_sf"/>
</dbReference>
<dbReference type="Pfam" id="PF13185">
    <property type="entry name" value="GAF_2"/>
    <property type="match status" value="1"/>
</dbReference>
<evidence type="ECO:0000313" key="10">
    <source>
        <dbReference type="EMBL" id="HEN42089.1"/>
    </source>
</evidence>
<protein>
    <recommendedName>
        <fullName evidence="2">histidine kinase</fullName>
        <ecNumber evidence="2">2.7.13.3</ecNumber>
    </recommendedName>
</protein>
<dbReference type="InterPro" id="IPR035965">
    <property type="entry name" value="PAS-like_dom_sf"/>
</dbReference>
<keyword evidence="7" id="KW-0812">Transmembrane</keyword>
<feature type="transmembrane region" description="Helical" evidence="7">
    <location>
        <begin position="12"/>
        <end position="31"/>
    </location>
</feature>
<dbReference type="InterPro" id="IPR004358">
    <property type="entry name" value="Sig_transdc_His_kin-like_C"/>
</dbReference>
<dbReference type="Pfam" id="PF00512">
    <property type="entry name" value="HisKA"/>
    <property type="match status" value="1"/>
</dbReference>
<proteinExistence type="predicted"/>
<dbReference type="GO" id="GO:0009927">
    <property type="term" value="F:histidine phosphotransfer kinase activity"/>
    <property type="evidence" value="ECO:0007669"/>
    <property type="project" value="TreeGrafter"/>
</dbReference>
<dbReference type="Gene3D" id="3.30.565.10">
    <property type="entry name" value="Histidine kinase-like ATPase, C-terminal domain"/>
    <property type="match status" value="1"/>
</dbReference>
<dbReference type="CDD" id="cd00130">
    <property type="entry name" value="PAS"/>
    <property type="match status" value="1"/>
</dbReference>
<dbReference type="Gene3D" id="3.30.450.20">
    <property type="entry name" value="PAS domain"/>
    <property type="match status" value="1"/>
</dbReference>
<keyword evidence="4" id="KW-0808">Transferase</keyword>
<comment type="catalytic activity">
    <reaction evidence="1">
        <text>ATP + protein L-histidine = ADP + protein N-phospho-L-histidine.</text>
        <dbReference type="EC" id="2.7.13.3"/>
    </reaction>
</comment>
<accession>A0A831U0Y4</accession>
<comment type="caution">
    <text evidence="10">The sequence shown here is derived from an EMBL/GenBank/DDBJ whole genome shotgun (WGS) entry which is preliminary data.</text>
</comment>
<evidence type="ECO:0000259" key="9">
    <source>
        <dbReference type="PROSITE" id="PS50112"/>
    </source>
</evidence>
<dbReference type="Pfam" id="PF13426">
    <property type="entry name" value="PAS_9"/>
    <property type="match status" value="1"/>
</dbReference>
<name>A0A831U0Y4_GEOME</name>
<dbReference type="InterPro" id="IPR000014">
    <property type="entry name" value="PAS"/>
</dbReference>
<dbReference type="PANTHER" id="PTHR43047">
    <property type="entry name" value="TWO-COMPONENT HISTIDINE PROTEIN KINASE"/>
    <property type="match status" value="1"/>
</dbReference>
<keyword evidence="7" id="KW-0472">Membrane</keyword>
<dbReference type="SUPFAM" id="SSF47384">
    <property type="entry name" value="Homodimeric domain of signal transducing histidine kinase"/>
    <property type="match status" value="1"/>
</dbReference>
<dbReference type="NCBIfam" id="TIGR00229">
    <property type="entry name" value="sensory_box"/>
    <property type="match status" value="1"/>
</dbReference>
<dbReference type="GO" id="GO:0005886">
    <property type="term" value="C:plasma membrane"/>
    <property type="evidence" value="ECO:0007669"/>
    <property type="project" value="TreeGrafter"/>
</dbReference>
<dbReference type="Gene3D" id="1.10.287.130">
    <property type="match status" value="1"/>
</dbReference>
<dbReference type="Gene3D" id="3.30.450.40">
    <property type="match status" value="1"/>
</dbReference>
<dbReference type="InterPro" id="IPR003594">
    <property type="entry name" value="HATPase_dom"/>
</dbReference>
<dbReference type="SUPFAM" id="SSF55781">
    <property type="entry name" value="GAF domain-like"/>
    <property type="match status" value="1"/>
</dbReference>
<keyword evidence="7" id="KW-1133">Transmembrane helix</keyword>
<evidence type="ECO:0000256" key="4">
    <source>
        <dbReference type="ARBA" id="ARBA00022679"/>
    </source>
</evidence>
<feature type="region of interest" description="Disordered" evidence="6">
    <location>
        <begin position="693"/>
        <end position="723"/>
    </location>
</feature>
<evidence type="ECO:0000256" key="7">
    <source>
        <dbReference type="SAM" id="Phobius"/>
    </source>
</evidence>
<dbReference type="SUPFAM" id="SSF55874">
    <property type="entry name" value="ATPase domain of HSP90 chaperone/DNA topoisomerase II/histidine kinase"/>
    <property type="match status" value="1"/>
</dbReference>
<dbReference type="Pfam" id="PF02518">
    <property type="entry name" value="HATPase_c"/>
    <property type="match status" value="1"/>
</dbReference>
<dbReference type="SMART" id="SM00388">
    <property type="entry name" value="HisKA"/>
    <property type="match status" value="1"/>
</dbReference>
<dbReference type="InterPro" id="IPR029016">
    <property type="entry name" value="GAF-like_dom_sf"/>
</dbReference>
<reference evidence="10" key="1">
    <citation type="journal article" date="2020" name="mSystems">
        <title>Genome- and Community-Level Interaction Insights into Carbon Utilization and Element Cycling Functions of Hydrothermarchaeota in Hydrothermal Sediment.</title>
        <authorList>
            <person name="Zhou Z."/>
            <person name="Liu Y."/>
            <person name="Xu W."/>
            <person name="Pan J."/>
            <person name="Luo Z.H."/>
            <person name="Li M."/>
        </authorList>
    </citation>
    <scope>NUCLEOTIDE SEQUENCE [LARGE SCALE GENOMIC DNA]</scope>
    <source>
        <strain evidence="10">SpSt-349</strain>
    </source>
</reference>
<feature type="transmembrane region" description="Helical" evidence="7">
    <location>
        <begin position="37"/>
        <end position="60"/>
    </location>
</feature>
<dbReference type="CDD" id="cd00082">
    <property type="entry name" value="HisKA"/>
    <property type="match status" value="1"/>
</dbReference>
<evidence type="ECO:0000256" key="1">
    <source>
        <dbReference type="ARBA" id="ARBA00000085"/>
    </source>
</evidence>
<dbReference type="EMBL" id="DSOV01000027">
    <property type="protein sequence ID" value="HEN42089.1"/>
    <property type="molecule type" value="Genomic_DNA"/>
</dbReference>
<keyword evidence="5" id="KW-0418">Kinase</keyword>
<dbReference type="SMART" id="SM00387">
    <property type="entry name" value="HATPase_c"/>
    <property type="match status" value="1"/>
</dbReference>
<dbReference type="AlphaFoldDB" id="A0A831U0Y4"/>
<dbReference type="InterPro" id="IPR003661">
    <property type="entry name" value="HisK_dim/P_dom"/>
</dbReference>
<evidence type="ECO:0000256" key="3">
    <source>
        <dbReference type="ARBA" id="ARBA00022553"/>
    </source>
</evidence>
<keyword evidence="3" id="KW-0597">Phosphoprotein</keyword>
<dbReference type="InterPro" id="IPR003018">
    <property type="entry name" value="GAF"/>
</dbReference>
<dbReference type="PROSITE" id="PS50112">
    <property type="entry name" value="PAS"/>
    <property type="match status" value="1"/>
</dbReference>
<dbReference type="SUPFAM" id="SSF55785">
    <property type="entry name" value="PYP-like sensor domain (PAS domain)"/>
    <property type="match status" value="1"/>
</dbReference>
<dbReference type="GO" id="GO:0000155">
    <property type="term" value="F:phosphorelay sensor kinase activity"/>
    <property type="evidence" value="ECO:0007669"/>
    <property type="project" value="InterPro"/>
</dbReference>
<evidence type="ECO:0000256" key="6">
    <source>
        <dbReference type="SAM" id="MobiDB-lite"/>
    </source>
</evidence>
<evidence type="ECO:0000259" key="8">
    <source>
        <dbReference type="PROSITE" id="PS50109"/>
    </source>
</evidence>
<dbReference type="SMART" id="SM00065">
    <property type="entry name" value="GAF"/>
    <property type="match status" value="1"/>
</dbReference>
<dbReference type="EC" id="2.7.13.3" evidence="2"/>
<feature type="domain" description="Histidine kinase" evidence="8">
    <location>
        <begin position="427"/>
        <end position="683"/>
    </location>
</feature>
<evidence type="ECO:0000256" key="2">
    <source>
        <dbReference type="ARBA" id="ARBA00012438"/>
    </source>
</evidence>
<dbReference type="PROSITE" id="PS50109">
    <property type="entry name" value="HIS_KIN"/>
    <property type="match status" value="1"/>
</dbReference>
<dbReference type="InterPro" id="IPR036890">
    <property type="entry name" value="HATPase_C_sf"/>
</dbReference>
<evidence type="ECO:0000256" key="5">
    <source>
        <dbReference type="ARBA" id="ARBA00022777"/>
    </source>
</evidence>
<dbReference type="SMART" id="SM00091">
    <property type="entry name" value="PAS"/>
    <property type="match status" value="1"/>
</dbReference>
<gene>
    <name evidence="10" type="ORF">ENQ87_06880</name>
</gene>
<dbReference type="PRINTS" id="PR00344">
    <property type="entry name" value="BCTRLSENSOR"/>
</dbReference>
<sequence>MSSPNNRTYLAVGWWGALSLMGGLSGAFFAYRLHDAPFFGFFALVLVLLTTCFIFMTVSYRRMKGAEAMAHLHELMQVQRELDKTARRYRSLLEGAGTAIFVFSADSGMLVEANRRGTELFGYDKEEMARLRGKDLVLEEDQEKFTSLVHRVARRGRGRAEGVAFRRKVGERFIGEIEARLIDLGDEKVVHAVVRDITFKYRAEREIRQRNRELSTLIGIIARANQEMELETVLDVTLRETIEAFGADGGGIHLRDQDGKLRPTAAVNVPEQLRYLLARRDEESPLERIVNTGSYLAMSNLEAESRLGSSPAVQGWKGFVGVPLAARNRVTGVMYLLGRTERRFGSDEVALFLSIAGQMGIVIDNARLFNELKWKGEELMGSLRLLERSSRELSFSQHRLRTNLMLVERANQELERIDRMKSNFLGMISHEFRTPLTSIISGTDFLLSSPSFELGSDVRRVLEMISQGGERLSEIVNDILKVAKLEANSAAVIPTTLHISQVFEEVLAALEPLRAQRDLTIVLANLEGLPYCNGDQECFREIFTELLENSIKFTPDGGTIMISARVVDRDRLAPRGEVLARFNPGFLMQAGDRSYLEVEVRDSGIGVGYEEQVKIFDKFYEVGDVNHHSSGKCKFQGKGAGLGLAIVKGMVEAHGGMVWVESPGVDPDAPLGSAFFVLLPLEECLCQPPLPLAGQPCSAPAATVRKRGDEKPRGGGSGAEDTR</sequence>
<dbReference type="PANTHER" id="PTHR43047:SF72">
    <property type="entry name" value="OSMOSENSING HISTIDINE PROTEIN KINASE SLN1"/>
    <property type="match status" value="1"/>
</dbReference>
<organism evidence="10">
    <name type="scientific">Geobacter metallireducens</name>
    <dbReference type="NCBI Taxonomy" id="28232"/>
    <lineage>
        <taxon>Bacteria</taxon>
        <taxon>Pseudomonadati</taxon>
        <taxon>Thermodesulfobacteriota</taxon>
        <taxon>Desulfuromonadia</taxon>
        <taxon>Geobacterales</taxon>
        <taxon>Geobacteraceae</taxon>
        <taxon>Geobacter</taxon>
    </lineage>
</organism>
<dbReference type="InterPro" id="IPR005467">
    <property type="entry name" value="His_kinase_dom"/>
</dbReference>
<feature type="compositionally biased region" description="Gly residues" evidence="6">
    <location>
        <begin position="714"/>
        <end position="723"/>
    </location>
</feature>